<evidence type="ECO:0000313" key="1">
    <source>
        <dbReference type="EMBL" id="KAJ1177014.1"/>
    </source>
</evidence>
<name>A0AAV7TLD6_PLEWA</name>
<comment type="caution">
    <text evidence="1">The sequence shown here is derived from an EMBL/GenBank/DDBJ whole genome shotgun (WGS) entry which is preliminary data.</text>
</comment>
<gene>
    <name evidence="1" type="ORF">NDU88_002280</name>
</gene>
<organism evidence="1 2">
    <name type="scientific">Pleurodeles waltl</name>
    <name type="common">Iberian ribbed newt</name>
    <dbReference type="NCBI Taxonomy" id="8319"/>
    <lineage>
        <taxon>Eukaryota</taxon>
        <taxon>Metazoa</taxon>
        <taxon>Chordata</taxon>
        <taxon>Craniata</taxon>
        <taxon>Vertebrata</taxon>
        <taxon>Euteleostomi</taxon>
        <taxon>Amphibia</taxon>
        <taxon>Batrachia</taxon>
        <taxon>Caudata</taxon>
        <taxon>Salamandroidea</taxon>
        <taxon>Salamandridae</taxon>
        <taxon>Pleurodelinae</taxon>
        <taxon>Pleurodeles</taxon>
    </lineage>
</organism>
<sequence>MKGNDSIENYTRSFLLAWEYWRGVRKSCARVVAREEDERAAPMARCFSETAAASRPAQSREPCGGKGALFLRFNQLFRPLQ</sequence>
<protein>
    <submittedName>
        <fullName evidence="1">Uncharacterized protein</fullName>
    </submittedName>
</protein>
<dbReference type="EMBL" id="JANPWB010000006">
    <property type="protein sequence ID" value="KAJ1177014.1"/>
    <property type="molecule type" value="Genomic_DNA"/>
</dbReference>
<dbReference type="Proteomes" id="UP001066276">
    <property type="component" value="Chromosome 3_2"/>
</dbReference>
<keyword evidence="2" id="KW-1185">Reference proteome</keyword>
<dbReference type="AlphaFoldDB" id="A0AAV7TLD6"/>
<accession>A0AAV7TLD6</accession>
<evidence type="ECO:0000313" key="2">
    <source>
        <dbReference type="Proteomes" id="UP001066276"/>
    </source>
</evidence>
<reference evidence="1" key="1">
    <citation type="journal article" date="2022" name="bioRxiv">
        <title>Sequencing and chromosome-scale assembly of the giantPleurodeles waltlgenome.</title>
        <authorList>
            <person name="Brown T."/>
            <person name="Elewa A."/>
            <person name="Iarovenko S."/>
            <person name="Subramanian E."/>
            <person name="Araus A.J."/>
            <person name="Petzold A."/>
            <person name="Susuki M."/>
            <person name="Suzuki K.-i.T."/>
            <person name="Hayashi T."/>
            <person name="Toyoda A."/>
            <person name="Oliveira C."/>
            <person name="Osipova E."/>
            <person name="Leigh N.D."/>
            <person name="Simon A."/>
            <person name="Yun M.H."/>
        </authorList>
    </citation>
    <scope>NUCLEOTIDE SEQUENCE</scope>
    <source>
        <strain evidence="1">20211129_DDA</strain>
        <tissue evidence="1">Liver</tissue>
    </source>
</reference>
<proteinExistence type="predicted"/>